<feature type="signal peptide" evidence="1">
    <location>
        <begin position="1"/>
        <end position="30"/>
    </location>
</feature>
<evidence type="ECO:0008006" key="4">
    <source>
        <dbReference type="Google" id="ProtNLM"/>
    </source>
</evidence>
<dbReference type="EMBL" id="CP018632">
    <property type="protein sequence ID" value="ASJ74402.1"/>
    <property type="molecule type" value="Genomic_DNA"/>
</dbReference>
<dbReference type="AlphaFoldDB" id="A0A2Z2NSD0"/>
<gene>
    <name evidence="2" type="ORF">IMCC3135_21625</name>
</gene>
<protein>
    <recommendedName>
        <fullName evidence="4">Porin domain-containing protein</fullName>
    </recommendedName>
</protein>
<keyword evidence="3" id="KW-1185">Reference proteome</keyword>
<accession>A0A2Z2NSD0</accession>
<evidence type="ECO:0000313" key="2">
    <source>
        <dbReference type="EMBL" id="ASJ74402.1"/>
    </source>
</evidence>
<dbReference type="OrthoDB" id="9788733at2"/>
<feature type="chain" id="PRO_5016347589" description="Porin domain-containing protein" evidence="1">
    <location>
        <begin position="31"/>
        <end position="376"/>
    </location>
</feature>
<dbReference type="Proteomes" id="UP000250079">
    <property type="component" value="Chromosome"/>
</dbReference>
<keyword evidence="1" id="KW-0732">Signal</keyword>
<name>A0A2Z2NSD0_9GAMM</name>
<evidence type="ECO:0000256" key="1">
    <source>
        <dbReference type="SAM" id="SignalP"/>
    </source>
</evidence>
<dbReference type="InterPro" id="IPR023614">
    <property type="entry name" value="Porin_dom_sf"/>
</dbReference>
<organism evidence="2 3">
    <name type="scientific">Granulosicoccus antarcticus IMCC3135</name>
    <dbReference type="NCBI Taxonomy" id="1192854"/>
    <lineage>
        <taxon>Bacteria</taxon>
        <taxon>Pseudomonadati</taxon>
        <taxon>Pseudomonadota</taxon>
        <taxon>Gammaproteobacteria</taxon>
        <taxon>Chromatiales</taxon>
        <taxon>Granulosicoccaceae</taxon>
        <taxon>Granulosicoccus</taxon>
    </lineage>
</organism>
<sequence length="376" mass="41369">MNTGRIHAPGIGASVALALVMSMTAESAHAENPELSFVLDGFFKSEDSALSEQGKGFGLGHTELSLSGAVDDLFSGRLTTVLESHEGDTELDIEEAFFDTVALPYGLGIRAGRFLSQVGYLNSRHTHADSFTERPALYRAFLGSHYFDDGVRLAGLMPVPFFWQLGVEAFNGTALAGGEADPAIGVFTLKSTWGGDLSDASSWQAGVSYLRNRLDAVQEVVEEDADEDGHDHSHDAAYSGENMYLLDFVWKWAPQGNARNSQLTLSGEYLYVDELGDFAQDSDVHKGWYASSVYRFHSQWSAGIRYGEVNLKAAHGDHFHDQSLRETEVMLGWMRSHFSQLRLQYTLQDAEGFEDANDTLSLQYVMTLGAHGAHEF</sequence>
<evidence type="ECO:0000313" key="3">
    <source>
        <dbReference type="Proteomes" id="UP000250079"/>
    </source>
</evidence>
<dbReference type="KEGG" id="gai:IMCC3135_21625"/>
<proteinExistence type="predicted"/>
<dbReference type="RefSeq" id="WP_088919438.1">
    <property type="nucleotide sequence ID" value="NZ_CP018632.1"/>
</dbReference>
<dbReference type="Gene3D" id="2.40.160.10">
    <property type="entry name" value="Porin"/>
    <property type="match status" value="1"/>
</dbReference>
<dbReference type="SUPFAM" id="SSF56935">
    <property type="entry name" value="Porins"/>
    <property type="match status" value="1"/>
</dbReference>
<reference evidence="2 3" key="1">
    <citation type="submission" date="2016-12" db="EMBL/GenBank/DDBJ databases">
        <authorList>
            <person name="Song W.-J."/>
            <person name="Kurnit D.M."/>
        </authorList>
    </citation>
    <scope>NUCLEOTIDE SEQUENCE [LARGE SCALE GENOMIC DNA]</scope>
    <source>
        <strain evidence="2 3">IMCC3135</strain>
    </source>
</reference>